<feature type="compositionally biased region" description="Pro residues" evidence="8">
    <location>
        <begin position="154"/>
        <end position="166"/>
    </location>
</feature>
<keyword evidence="6" id="KW-0175">Coiled coil</keyword>
<dbReference type="SUPFAM" id="SSF140111">
    <property type="entry name" value="Endosomal sorting complex assembly domain"/>
    <property type="match status" value="1"/>
</dbReference>
<keyword evidence="4" id="KW-0967">Endosome</keyword>
<keyword evidence="12" id="KW-1185">Reference proteome</keyword>
<dbReference type="SUPFAM" id="SSF54495">
    <property type="entry name" value="UBC-like"/>
    <property type="match status" value="1"/>
</dbReference>
<feature type="compositionally biased region" description="Low complexity" evidence="8">
    <location>
        <begin position="299"/>
        <end position="324"/>
    </location>
</feature>
<dbReference type="Gene3D" id="6.10.140.820">
    <property type="match status" value="1"/>
</dbReference>
<dbReference type="EMBL" id="JBFXLQ010000019">
    <property type="protein sequence ID" value="KAL2867316.1"/>
    <property type="molecule type" value="Genomic_DNA"/>
</dbReference>
<gene>
    <name evidence="11" type="ORF">BJX67DRAFT_82698</name>
</gene>
<dbReference type="InterPro" id="IPR016135">
    <property type="entry name" value="UBQ-conjugating_enzyme/RWD"/>
</dbReference>
<name>A0ABR4LS23_9EURO</name>
<dbReference type="PROSITE" id="PS51322">
    <property type="entry name" value="UEV"/>
    <property type="match status" value="1"/>
</dbReference>
<evidence type="ECO:0000256" key="2">
    <source>
        <dbReference type="ARBA" id="ARBA00009594"/>
    </source>
</evidence>
<feature type="domain" description="UEV" evidence="10">
    <location>
        <begin position="1"/>
        <end position="114"/>
    </location>
</feature>
<accession>A0ABR4LS23</accession>
<evidence type="ECO:0000259" key="10">
    <source>
        <dbReference type="PROSITE" id="PS51322"/>
    </source>
</evidence>
<dbReference type="PANTHER" id="PTHR23306">
    <property type="entry name" value="TUMOR SUSCEPTIBILITY GENE 101 PROTEIN-RELATED"/>
    <property type="match status" value="1"/>
</dbReference>
<dbReference type="RefSeq" id="XP_070886295.1">
    <property type="nucleotide sequence ID" value="XM_071035517.1"/>
</dbReference>
<evidence type="ECO:0000256" key="3">
    <source>
        <dbReference type="ARBA" id="ARBA00022448"/>
    </source>
</evidence>
<feature type="domain" description="SB" evidence="9">
    <location>
        <begin position="473"/>
        <end position="541"/>
    </location>
</feature>
<dbReference type="Pfam" id="PF09454">
    <property type="entry name" value="Vps23_core"/>
    <property type="match status" value="1"/>
</dbReference>
<organism evidence="11 12">
    <name type="scientific">Aspergillus lucknowensis</name>
    <dbReference type="NCBI Taxonomy" id="176173"/>
    <lineage>
        <taxon>Eukaryota</taxon>
        <taxon>Fungi</taxon>
        <taxon>Dikarya</taxon>
        <taxon>Ascomycota</taxon>
        <taxon>Pezizomycotina</taxon>
        <taxon>Eurotiomycetes</taxon>
        <taxon>Eurotiomycetidae</taxon>
        <taxon>Eurotiales</taxon>
        <taxon>Aspergillaceae</taxon>
        <taxon>Aspergillus</taxon>
        <taxon>Aspergillus subgen. Nidulantes</taxon>
    </lineage>
</organism>
<dbReference type="PANTHER" id="PTHR23306:SF3">
    <property type="entry name" value="TUMOR SUPPRESSOR PROTEIN 101"/>
    <property type="match status" value="1"/>
</dbReference>
<proteinExistence type="inferred from homology"/>
<dbReference type="InterPro" id="IPR037202">
    <property type="entry name" value="ESCRT_assembly_dom"/>
</dbReference>
<feature type="compositionally biased region" description="Low complexity" evidence="8">
    <location>
        <begin position="134"/>
        <end position="153"/>
    </location>
</feature>
<feature type="compositionally biased region" description="Pro residues" evidence="8">
    <location>
        <begin position="119"/>
        <end position="133"/>
    </location>
</feature>
<feature type="compositionally biased region" description="Pro residues" evidence="8">
    <location>
        <begin position="259"/>
        <end position="286"/>
    </location>
</feature>
<dbReference type="CDD" id="cd11685">
    <property type="entry name" value="UEV_TSG101-like"/>
    <property type="match status" value="1"/>
</dbReference>
<dbReference type="InterPro" id="IPR017916">
    <property type="entry name" value="SB_dom"/>
</dbReference>
<comment type="caution">
    <text evidence="11">The sequence shown here is derived from an EMBL/GenBank/DDBJ whole genome shotgun (WGS) entry which is preliminary data.</text>
</comment>
<comment type="similarity">
    <text evidence="2">Belongs to the ubiquitin-conjugating enzyme family. UEV subfamily.</text>
</comment>
<comment type="subcellular location">
    <subcellularLocation>
        <location evidence="1">Endosome</location>
    </subcellularLocation>
</comment>
<evidence type="ECO:0000259" key="9">
    <source>
        <dbReference type="PROSITE" id="PS51312"/>
    </source>
</evidence>
<sequence length="543" mass="58647">MELTFRPPLAYETGYSALLLQLSGTLPVTYRGQVYKFPIALWIPNTYPREPPLAYVTPTQDMAVRVGQHVTLEGRVYHHYLAHWAGAWERSSLLDLLSILQDIFAKEPPVKYKQQQPIPQQPQVPPPRPPLPPQLASSSTHSPSPQTPAVHTPQPAPQAPPPPPKPGQLVGALGSQQPNGQGQPLSPPPPLPPLPPKEQSHRQALPSPQAAIGSPHNRDPHYLPHQGILPRGAYPPHQQQAPPPPPLAQQQNISHPGPSYHPGPTYHPPPNGTHEIPPPQHQPPPQFHGAQVPSQQTYHPQAPQAHIHPQPQTQIQAHPAAQHPPSRPKPPAEDLLTSPFELELPSFTPSGPAPPIPPNPEKDALLQAISKTLTETLQANVSHSESAAQSLSSQSHSLHTAIATLQAEISSLNTLNSTLESNSSVLQQSLHRADAVIADAQSRVSTTQPSSSTDAAAAASGLPPIDEVLVAPTVVGKQLYDLVAEERGTQQAVYALQTALVKGIIGVETWSRHTRGLAREAFMKQALIRKIGRGMGLDEYPQH</sequence>
<evidence type="ECO:0000256" key="6">
    <source>
        <dbReference type="ARBA" id="ARBA00023054"/>
    </source>
</evidence>
<feature type="compositionally biased region" description="Pro residues" evidence="8">
    <location>
        <begin position="185"/>
        <end position="196"/>
    </location>
</feature>
<evidence type="ECO:0000256" key="5">
    <source>
        <dbReference type="ARBA" id="ARBA00022927"/>
    </source>
</evidence>
<dbReference type="Pfam" id="PF05743">
    <property type="entry name" value="UEV"/>
    <property type="match status" value="1"/>
</dbReference>
<dbReference type="InterPro" id="IPR052070">
    <property type="entry name" value="ESCRT-I_UEV_domain"/>
</dbReference>
<dbReference type="InterPro" id="IPR008883">
    <property type="entry name" value="UEV_N"/>
</dbReference>
<keyword evidence="5 7" id="KW-0653">Protein transport</keyword>
<evidence type="ECO:0000256" key="7">
    <source>
        <dbReference type="PROSITE-ProRule" id="PRU00644"/>
    </source>
</evidence>
<protein>
    <submittedName>
        <fullName evidence="11">UEV domain-containing protein</fullName>
    </submittedName>
</protein>
<evidence type="ECO:0000313" key="11">
    <source>
        <dbReference type="EMBL" id="KAL2867316.1"/>
    </source>
</evidence>
<dbReference type="PROSITE" id="PS51312">
    <property type="entry name" value="SB"/>
    <property type="match status" value="1"/>
</dbReference>
<evidence type="ECO:0000313" key="12">
    <source>
        <dbReference type="Proteomes" id="UP001610432"/>
    </source>
</evidence>
<evidence type="ECO:0000256" key="1">
    <source>
        <dbReference type="ARBA" id="ARBA00004177"/>
    </source>
</evidence>
<reference evidence="11 12" key="1">
    <citation type="submission" date="2024-07" db="EMBL/GenBank/DDBJ databases">
        <title>Section-level genome sequencing and comparative genomics of Aspergillus sections Usti and Cavernicolus.</title>
        <authorList>
            <consortium name="Lawrence Berkeley National Laboratory"/>
            <person name="Nybo J.L."/>
            <person name="Vesth T.C."/>
            <person name="Theobald S."/>
            <person name="Frisvad J.C."/>
            <person name="Larsen T.O."/>
            <person name="Kjaerboelling I."/>
            <person name="Rothschild-Mancinelli K."/>
            <person name="Lyhne E.K."/>
            <person name="Kogle M.E."/>
            <person name="Barry K."/>
            <person name="Clum A."/>
            <person name="Na H."/>
            <person name="Ledsgaard L."/>
            <person name="Lin J."/>
            <person name="Lipzen A."/>
            <person name="Kuo A."/>
            <person name="Riley R."/>
            <person name="Mondo S."/>
            <person name="Labutti K."/>
            <person name="Haridas S."/>
            <person name="Pangalinan J."/>
            <person name="Salamov A.A."/>
            <person name="Simmons B.A."/>
            <person name="Magnuson J.K."/>
            <person name="Chen J."/>
            <person name="Drula E."/>
            <person name="Henrissat B."/>
            <person name="Wiebenga A."/>
            <person name="Lubbers R.J."/>
            <person name="Gomes A.C."/>
            <person name="Macurrencykelacurrency M.R."/>
            <person name="Stajich J."/>
            <person name="Grigoriev I.V."/>
            <person name="Mortensen U.H."/>
            <person name="De Vries R.P."/>
            <person name="Baker S.E."/>
            <person name="Andersen M.R."/>
        </authorList>
    </citation>
    <scope>NUCLEOTIDE SEQUENCE [LARGE SCALE GENOMIC DNA]</scope>
    <source>
        <strain evidence="11 12">CBS 449.75</strain>
    </source>
</reference>
<dbReference type="GeneID" id="98150589"/>
<dbReference type="Proteomes" id="UP001610432">
    <property type="component" value="Unassembled WGS sequence"/>
</dbReference>
<feature type="region of interest" description="Disordered" evidence="8">
    <location>
        <begin position="111"/>
        <end position="362"/>
    </location>
</feature>
<evidence type="ECO:0000256" key="4">
    <source>
        <dbReference type="ARBA" id="ARBA00022753"/>
    </source>
</evidence>
<keyword evidence="3 7" id="KW-0813">Transport</keyword>
<evidence type="ECO:0000256" key="8">
    <source>
        <dbReference type="SAM" id="MobiDB-lite"/>
    </source>
</evidence>
<feature type="compositionally biased region" description="Low complexity" evidence="8">
    <location>
        <begin position="173"/>
        <end position="184"/>
    </location>
</feature>
<dbReference type="Gene3D" id="3.10.110.10">
    <property type="entry name" value="Ubiquitin Conjugating Enzyme"/>
    <property type="match status" value="1"/>
</dbReference>